<reference evidence="3" key="2">
    <citation type="submission" date="2017-12" db="EMBL/GenBank/DDBJ databases">
        <title>Genome sequence of the Bar-tailed Godwit (Limosa lapponica baueri).</title>
        <authorList>
            <person name="Lima N.C.B."/>
            <person name="Parody-Merino A.M."/>
            <person name="Battley P.F."/>
            <person name="Fidler A.E."/>
            <person name="Prosdocimi F."/>
        </authorList>
    </citation>
    <scope>NUCLEOTIDE SEQUENCE [LARGE SCALE GENOMIC DNA]</scope>
</reference>
<dbReference type="GO" id="GO:0007508">
    <property type="term" value="P:larval heart development"/>
    <property type="evidence" value="ECO:0007669"/>
    <property type="project" value="TreeGrafter"/>
</dbReference>
<dbReference type="PANTHER" id="PTHR33395">
    <property type="entry name" value="TRANSCRIPTASE, PUTATIVE-RELATED-RELATED"/>
    <property type="match status" value="1"/>
</dbReference>
<accession>A0A2I0UJK9</accession>
<dbReference type="SUPFAM" id="SSF56219">
    <property type="entry name" value="DNase I-like"/>
    <property type="match status" value="1"/>
</dbReference>
<dbReference type="Proteomes" id="UP000233556">
    <property type="component" value="Unassembled WGS sequence"/>
</dbReference>
<organism evidence="2 3">
    <name type="scientific">Limosa lapponica baueri</name>
    <dbReference type="NCBI Taxonomy" id="1758121"/>
    <lineage>
        <taxon>Eukaryota</taxon>
        <taxon>Metazoa</taxon>
        <taxon>Chordata</taxon>
        <taxon>Craniata</taxon>
        <taxon>Vertebrata</taxon>
        <taxon>Euteleostomi</taxon>
        <taxon>Archelosauria</taxon>
        <taxon>Archosauria</taxon>
        <taxon>Dinosauria</taxon>
        <taxon>Saurischia</taxon>
        <taxon>Theropoda</taxon>
        <taxon>Coelurosauria</taxon>
        <taxon>Aves</taxon>
        <taxon>Neognathae</taxon>
        <taxon>Neoaves</taxon>
        <taxon>Charadriiformes</taxon>
        <taxon>Scolopacidae</taxon>
        <taxon>Limosa</taxon>
    </lineage>
</organism>
<dbReference type="Gene3D" id="3.60.10.10">
    <property type="entry name" value="Endonuclease/exonuclease/phosphatase"/>
    <property type="match status" value="1"/>
</dbReference>
<dbReference type="EMBL" id="KZ505721">
    <property type="protein sequence ID" value="PKU46226.1"/>
    <property type="molecule type" value="Genomic_DNA"/>
</dbReference>
<dbReference type="GO" id="GO:0031012">
    <property type="term" value="C:extracellular matrix"/>
    <property type="evidence" value="ECO:0007669"/>
    <property type="project" value="TreeGrafter"/>
</dbReference>
<dbReference type="GO" id="GO:0061343">
    <property type="term" value="P:cell adhesion involved in heart morphogenesis"/>
    <property type="evidence" value="ECO:0007669"/>
    <property type="project" value="TreeGrafter"/>
</dbReference>
<dbReference type="AlphaFoldDB" id="A0A2I0UJK9"/>
<sequence length="181" mass="20652">MRDTVVGVYHRPPDQDGEVDEAFHNQVKVASQSQALLLVGDFNHPDVCWKGYTAKHLQSRRFLQCIDDNFFTQLVEEPTRRGALLDLVLTNKEGLVEDIKVRGNLGCSDHRKIEFRIVGSMCKPTSRTETLDFRRANFDLFKKLLGENPWDKTLEGPGELGKVPEDWKKANVTPVCKKVKK</sequence>
<reference evidence="3" key="1">
    <citation type="submission" date="2017-11" db="EMBL/GenBank/DDBJ databases">
        <authorList>
            <person name="Lima N.C."/>
            <person name="Parody-Merino A.M."/>
            <person name="Battley P.F."/>
            <person name="Fidler A.E."/>
            <person name="Prosdocimi F."/>
        </authorList>
    </citation>
    <scope>NUCLEOTIDE SEQUENCE [LARGE SCALE GENOMIC DNA]</scope>
</reference>
<dbReference type="InterPro" id="IPR036691">
    <property type="entry name" value="Endo/exonu/phosph_ase_sf"/>
</dbReference>
<name>A0A2I0UJK9_LIMLA</name>
<feature type="domain" description="Endonuclease/exonuclease/phosphatase" evidence="1">
    <location>
        <begin position="5"/>
        <end position="113"/>
    </location>
</feature>
<dbReference type="GO" id="GO:0003824">
    <property type="term" value="F:catalytic activity"/>
    <property type="evidence" value="ECO:0007669"/>
    <property type="project" value="InterPro"/>
</dbReference>
<evidence type="ECO:0000313" key="2">
    <source>
        <dbReference type="EMBL" id="PKU46226.1"/>
    </source>
</evidence>
<dbReference type="OrthoDB" id="6152807at2759"/>
<dbReference type="Pfam" id="PF14529">
    <property type="entry name" value="Exo_endo_phos_2"/>
    <property type="match status" value="1"/>
</dbReference>
<gene>
    <name evidence="2" type="ORF">llap_3450</name>
</gene>
<dbReference type="InterPro" id="IPR005135">
    <property type="entry name" value="Endo/exonuclease/phosphatase"/>
</dbReference>
<evidence type="ECO:0000259" key="1">
    <source>
        <dbReference type="Pfam" id="PF14529"/>
    </source>
</evidence>
<dbReference type="PANTHER" id="PTHR33395:SF22">
    <property type="entry name" value="REVERSE TRANSCRIPTASE DOMAIN-CONTAINING PROTEIN"/>
    <property type="match status" value="1"/>
</dbReference>
<keyword evidence="3" id="KW-1185">Reference proteome</keyword>
<protein>
    <submittedName>
        <fullName evidence="2">Pre-mrna-processing factor 17</fullName>
    </submittedName>
</protein>
<evidence type="ECO:0000313" key="3">
    <source>
        <dbReference type="Proteomes" id="UP000233556"/>
    </source>
</evidence>
<proteinExistence type="predicted"/>